<proteinExistence type="predicted"/>
<dbReference type="InterPro" id="IPR019734">
    <property type="entry name" value="TPR_rpt"/>
</dbReference>
<feature type="repeat" description="TPR" evidence="3">
    <location>
        <begin position="601"/>
        <end position="634"/>
    </location>
</feature>
<accession>A0A1I3M4M2</accession>
<feature type="transmembrane region" description="Helical" evidence="4">
    <location>
        <begin position="19"/>
        <end position="37"/>
    </location>
</feature>
<feature type="transmembrane region" description="Helical" evidence="4">
    <location>
        <begin position="97"/>
        <end position="118"/>
    </location>
</feature>
<keyword evidence="2 3" id="KW-0802">TPR repeat</keyword>
<dbReference type="PROSITE" id="PS50293">
    <property type="entry name" value="TPR_REGION"/>
    <property type="match status" value="1"/>
</dbReference>
<feature type="transmembrane region" description="Helical" evidence="4">
    <location>
        <begin position="232"/>
        <end position="253"/>
    </location>
</feature>
<feature type="repeat" description="TPR" evidence="3">
    <location>
        <begin position="465"/>
        <end position="498"/>
    </location>
</feature>
<dbReference type="PANTHER" id="PTHR44227:SF3">
    <property type="entry name" value="PROTEIN O-MANNOSYL-TRANSFERASE TMTC4"/>
    <property type="match status" value="1"/>
</dbReference>
<gene>
    <name evidence="5" type="ORF">SAMN05421753_113156</name>
</gene>
<dbReference type="Pfam" id="PF13432">
    <property type="entry name" value="TPR_16"/>
    <property type="match status" value="2"/>
</dbReference>
<dbReference type="InterPro" id="IPR011990">
    <property type="entry name" value="TPR-like_helical_dom_sf"/>
</dbReference>
<dbReference type="AlphaFoldDB" id="A0A1I3M4M2"/>
<feature type="transmembrane region" description="Helical" evidence="4">
    <location>
        <begin position="360"/>
        <end position="377"/>
    </location>
</feature>
<evidence type="ECO:0000256" key="2">
    <source>
        <dbReference type="ARBA" id="ARBA00022803"/>
    </source>
</evidence>
<organism evidence="5 6">
    <name type="scientific">Planctomicrobium piriforme</name>
    <dbReference type="NCBI Taxonomy" id="1576369"/>
    <lineage>
        <taxon>Bacteria</taxon>
        <taxon>Pseudomonadati</taxon>
        <taxon>Planctomycetota</taxon>
        <taxon>Planctomycetia</taxon>
        <taxon>Planctomycetales</taxon>
        <taxon>Planctomycetaceae</taxon>
        <taxon>Planctomicrobium</taxon>
    </lineage>
</organism>
<feature type="transmembrane region" description="Helical" evidence="4">
    <location>
        <begin position="305"/>
        <end position="324"/>
    </location>
</feature>
<feature type="transmembrane region" description="Helical" evidence="4">
    <location>
        <begin position="183"/>
        <end position="211"/>
    </location>
</feature>
<dbReference type="Pfam" id="PF07719">
    <property type="entry name" value="TPR_2"/>
    <property type="match status" value="1"/>
</dbReference>
<feature type="repeat" description="TPR" evidence="3">
    <location>
        <begin position="533"/>
        <end position="566"/>
    </location>
</feature>
<dbReference type="PANTHER" id="PTHR44227">
    <property type="match status" value="1"/>
</dbReference>
<sequence length="653" mass="72687">MTEEAAVTEAKLSPRMRDGLVVCGLIVLTLLAYAGTFRNGFVDYDDPDYVYSNPIVAQGLTLEGLRYAWTTFDVGNWIPLTWLSYELDVQMFGPRPAGFHATSILLHTLNAVLFYFWLRLATGALGRSAIAAALFAVHPLHVESVAWIAERKDVLSTFWLLAALLLFRWYTVSPRLGRYLAFLLAYACGLLSKSMLVTLPVLLLLANYWPLLRTRWNCGGDGDARVRSVKTLLLEQAAPLALAVLCSLITIWAQSSVGAMIDLEEHSFPQRLAHAAQACGWYLQKTFVPTELGVCYLYANNVQSLAIQALNLAVLAAIAAWVVFNARRRPWLLFGFGWFFISLLPVIGLIQVGAQAYADRYSYVPHLGLLVAIVWQLHDWLCRVRYGKVIGVVTTVAALGMLTGLTVRQVTVWRNTTTLFEHLLELDPRNWLAHSKLSAESYRAGHKDDAERHASKALELNPQFSPALNDLGLLRIEQGKLDEAAKLFEAALLLNPSDRRAVFNRARVARLQGDFPVAERLYSQMKQLKPESLATRVELAQVYIAQNRYREALPELMAAIELSPRDPELRSHAAMVLAELGLGRTAIDQLKVAIQLAPGEPGLHDNLGLLLQAQGNPQAALESFQRARQLNPDDPLARERIPALRSQLGLPEE</sequence>
<feature type="transmembrane region" description="Helical" evidence="4">
    <location>
        <begin position="331"/>
        <end position="354"/>
    </location>
</feature>
<dbReference type="OrthoDB" id="9797765at2"/>
<name>A0A1I3M4M2_9PLAN</name>
<evidence type="ECO:0000256" key="4">
    <source>
        <dbReference type="SAM" id="Phobius"/>
    </source>
</evidence>
<dbReference type="SMART" id="SM00028">
    <property type="entry name" value="TPR"/>
    <property type="match status" value="6"/>
</dbReference>
<feature type="transmembrane region" description="Helical" evidence="4">
    <location>
        <begin position="389"/>
        <end position="407"/>
    </location>
</feature>
<evidence type="ECO:0000313" key="6">
    <source>
        <dbReference type="Proteomes" id="UP000199518"/>
    </source>
</evidence>
<dbReference type="InterPro" id="IPR013105">
    <property type="entry name" value="TPR_2"/>
</dbReference>
<dbReference type="STRING" id="1576369.SAMN05421753_113156"/>
<keyword evidence="1" id="KW-0677">Repeat</keyword>
<dbReference type="Proteomes" id="UP000199518">
    <property type="component" value="Unassembled WGS sequence"/>
</dbReference>
<reference evidence="6" key="1">
    <citation type="submission" date="2016-10" db="EMBL/GenBank/DDBJ databases">
        <authorList>
            <person name="Varghese N."/>
            <person name="Submissions S."/>
        </authorList>
    </citation>
    <scope>NUCLEOTIDE SEQUENCE [LARGE SCALE GENOMIC DNA]</scope>
    <source>
        <strain evidence="6">DSM 26348</strain>
    </source>
</reference>
<protein>
    <submittedName>
        <fullName evidence="5">Flp pilus assembly protein TadD, contains TPR repeats</fullName>
    </submittedName>
</protein>
<evidence type="ECO:0000313" key="5">
    <source>
        <dbReference type="EMBL" id="SFI91913.1"/>
    </source>
</evidence>
<evidence type="ECO:0000256" key="1">
    <source>
        <dbReference type="ARBA" id="ARBA00022737"/>
    </source>
</evidence>
<keyword evidence="6" id="KW-1185">Reference proteome</keyword>
<dbReference type="SUPFAM" id="SSF48452">
    <property type="entry name" value="TPR-like"/>
    <property type="match status" value="1"/>
</dbReference>
<evidence type="ECO:0000256" key="3">
    <source>
        <dbReference type="PROSITE-ProRule" id="PRU00339"/>
    </source>
</evidence>
<dbReference type="Gene3D" id="1.25.40.10">
    <property type="entry name" value="Tetratricopeptide repeat domain"/>
    <property type="match status" value="1"/>
</dbReference>
<dbReference type="InterPro" id="IPR052346">
    <property type="entry name" value="O-mannosyl-transferase_TMTC"/>
</dbReference>
<dbReference type="EMBL" id="FOQD01000013">
    <property type="protein sequence ID" value="SFI91913.1"/>
    <property type="molecule type" value="Genomic_DNA"/>
</dbReference>
<dbReference type="PROSITE" id="PS50005">
    <property type="entry name" value="TPR"/>
    <property type="match status" value="3"/>
</dbReference>
<keyword evidence="4" id="KW-1133">Transmembrane helix</keyword>
<keyword evidence="4" id="KW-0812">Transmembrane</keyword>
<keyword evidence="4" id="KW-0472">Membrane</keyword>
<feature type="transmembrane region" description="Helical" evidence="4">
    <location>
        <begin position="154"/>
        <end position="171"/>
    </location>
</feature>